<evidence type="ECO:0000256" key="15">
    <source>
        <dbReference type="ARBA" id="ARBA00023328"/>
    </source>
</evidence>
<name>A0A433QNW8_9FUNG</name>
<evidence type="ECO:0000256" key="2">
    <source>
        <dbReference type="ARBA" id="ARBA00004186"/>
    </source>
</evidence>
<dbReference type="Proteomes" id="UP000274822">
    <property type="component" value="Unassembled WGS sequence"/>
</dbReference>
<dbReference type="PANTHER" id="PTHR28222">
    <property type="entry name" value="DASH COMPLEX SUBUNIT DAD4"/>
    <property type="match status" value="1"/>
</dbReference>
<evidence type="ECO:0000256" key="4">
    <source>
        <dbReference type="ARBA" id="ARBA00009754"/>
    </source>
</evidence>
<keyword evidence="14" id="KW-0131">Cell cycle</keyword>
<dbReference type="InterPro" id="IPR013959">
    <property type="entry name" value="DASH_Dad4"/>
</dbReference>
<keyword evidence="8" id="KW-0132">Cell division</keyword>
<keyword evidence="10" id="KW-0498">Mitosis</keyword>
<evidence type="ECO:0000256" key="12">
    <source>
        <dbReference type="ARBA" id="ARBA00023212"/>
    </source>
</evidence>
<keyword evidence="15" id="KW-0137">Centromere</keyword>
<dbReference type="GO" id="GO:0008608">
    <property type="term" value="P:attachment of spindle microtubules to kinetochore"/>
    <property type="evidence" value="ECO:0007669"/>
    <property type="project" value="InterPro"/>
</dbReference>
<protein>
    <recommendedName>
        <fullName evidence="5">DASH complex subunit DAD4</fullName>
    </recommendedName>
    <alternativeName>
        <fullName evidence="16">Outer kinetochore protein DAD4</fullName>
    </alternativeName>
</protein>
<evidence type="ECO:0000313" key="18">
    <source>
        <dbReference type="Proteomes" id="UP000274822"/>
    </source>
</evidence>
<sequence length="72" mass="8369">MENPHEEQQNALLNRIIVNVQKLNDVVTEMTDRLQEINEHNRDIALIAQMWGNYNRSVLVQLESTQTLADPI</sequence>
<dbReference type="GO" id="GO:0051301">
    <property type="term" value="P:cell division"/>
    <property type="evidence" value="ECO:0007669"/>
    <property type="project" value="UniProtKB-KW"/>
</dbReference>
<evidence type="ECO:0000256" key="6">
    <source>
        <dbReference type="ARBA" id="ARBA00022454"/>
    </source>
</evidence>
<evidence type="ECO:0000256" key="10">
    <source>
        <dbReference type="ARBA" id="ARBA00022776"/>
    </source>
</evidence>
<keyword evidence="18" id="KW-1185">Reference proteome</keyword>
<evidence type="ECO:0000256" key="9">
    <source>
        <dbReference type="ARBA" id="ARBA00022701"/>
    </source>
</evidence>
<keyword evidence="9" id="KW-0493">Microtubule</keyword>
<proteinExistence type="inferred from homology"/>
<keyword evidence="11" id="KW-0995">Kinetochore</keyword>
<reference evidence="17 18" key="1">
    <citation type="journal article" date="2018" name="New Phytol.">
        <title>Phylogenomics of Endogonaceae and evolution of mycorrhizas within Mucoromycota.</title>
        <authorList>
            <person name="Chang Y."/>
            <person name="Desiro A."/>
            <person name="Na H."/>
            <person name="Sandor L."/>
            <person name="Lipzen A."/>
            <person name="Clum A."/>
            <person name="Barry K."/>
            <person name="Grigoriev I.V."/>
            <person name="Martin F.M."/>
            <person name="Stajich J.E."/>
            <person name="Smith M.E."/>
            <person name="Bonito G."/>
            <person name="Spatafora J.W."/>
        </authorList>
    </citation>
    <scope>NUCLEOTIDE SEQUENCE [LARGE SCALE GENOMIC DNA]</scope>
    <source>
        <strain evidence="17 18">AD002</strain>
    </source>
</reference>
<evidence type="ECO:0000256" key="13">
    <source>
        <dbReference type="ARBA" id="ARBA00023242"/>
    </source>
</evidence>
<dbReference type="GO" id="GO:0072686">
    <property type="term" value="C:mitotic spindle"/>
    <property type="evidence" value="ECO:0007669"/>
    <property type="project" value="InterPro"/>
</dbReference>
<dbReference type="EMBL" id="RBNJ01002930">
    <property type="protein sequence ID" value="RUS31457.1"/>
    <property type="molecule type" value="Genomic_DNA"/>
</dbReference>
<evidence type="ECO:0000313" key="17">
    <source>
        <dbReference type="EMBL" id="RUS31457.1"/>
    </source>
</evidence>
<comment type="similarity">
    <text evidence="4">Belongs to the DASH complex DAD4 family.</text>
</comment>
<dbReference type="GO" id="GO:0042729">
    <property type="term" value="C:DASH complex"/>
    <property type="evidence" value="ECO:0007669"/>
    <property type="project" value="InterPro"/>
</dbReference>
<evidence type="ECO:0000256" key="7">
    <source>
        <dbReference type="ARBA" id="ARBA00022490"/>
    </source>
</evidence>
<dbReference type="GO" id="GO:0005874">
    <property type="term" value="C:microtubule"/>
    <property type="evidence" value="ECO:0007669"/>
    <property type="project" value="UniProtKB-KW"/>
</dbReference>
<comment type="subcellular location">
    <subcellularLocation>
        <location evidence="3">Chromosome</location>
        <location evidence="3">Centromere</location>
        <location evidence="3">Kinetochore</location>
    </subcellularLocation>
    <subcellularLocation>
        <location evidence="2">Cytoplasm</location>
        <location evidence="2">Cytoskeleton</location>
        <location evidence="2">Spindle</location>
    </subcellularLocation>
    <subcellularLocation>
        <location evidence="1">Nucleus</location>
    </subcellularLocation>
</comment>
<evidence type="ECO:0000256" key="14">
    <source>
        <dbReference type="ARBA" id="ARBA00023306"/>
    </source>
</evidence>
<evidence type="ECO:0000256" key="16">
    <source>
        <dbReference type="ARBA" id="ARBA00030569"/>
    </source>
</evidence>
<dbReference type="PANTHER" id="PTHR28222:SF1">
    <property type="entry name" value="DASH COMPLEX SUBUNIT DAD4"/>
    <property type="match status" value="1"/>
</dbReference>
<keyword evidence="6" id="KW-0158">Chromosome</keyword>
<keyword evidence="7" id="KW-0963">Cytoplasm</keyword>
<accession>A0A433QNW8</accession>
<evidence type="ECO:0000256" key="8">
    <source>
        <dbReference type="ARBA" id="ARBA00022618"/>
    </source>
</evidence>
<evidence type="ECO:0000256" key="1">
    <source>
        <dbReference type="ARBA" id="ARBA00004123"/>
    </source>
</evidence>
<organism evidence="17 18">
    <name type="scientific">Jimgerdemannia flammicorona</name>
    <dbReference type="NCBI Taxonomy" id="994334"/>
    <lineage>
        <taxon>Eukaryota</taxon>
        <taxon>Fungi</taxon>
        <taxon>Fungi incertae sedis</taxon>
        <taxon>Mucoromycota</taxon>
        <taxon>Mucoromycotina</taxon>
        <taxon>Endogonomycetes</taxon>
        <taxon>Endogonales</taxon>
        <taxon>Endogonaceae</taxon>
        <taxon>Jimgerdemannia</taxon>
    </lineage>
</organism>
<dbReference type="AlphaFoldDB" id="A0A433QNW8"/>
<dbReference type="Pfam" id="PF08650">
    <property type="entry name" value="DASH_Dad4"/>
    <property type="match status" value="1"/>
</dbReference>
<evidence type="ECO:0000256" key="5">
    <source>
        <dbReference type="ARBA" id="ARBA00020259"/>
    </source>
</evidence>
<evidence type="ECO:0000256" key="3">
    <source>
        <dbReference type="ARBA" id="ARBA00004629"/>
    </source>
</evidence>
<keyword evidence="12" id="KW-0206">Cytoskeleton</keyword>
<evidence type="ECO:0000256" key="11">
    <source>
        <dbReference type="ARBA" id="ARBA00022838"/>
    </source>
</evidence>
<keyword evidence="13" id="KW-0539">Nucleus</keyword>
<comment type="caution">
    <text evidence="17">The sequence shown here is derived from an EMBL/GenBank/DDBJ whole genome shotgun (WGS) entry which is preliminary data.</text>
</comment>
<gene>
    <name evidence="17" type="ORF">BC938DRAFT_477767</name>
</gene>